<protein>
    <recommendedName>
        <fullName evidence="4">Leucine-rich repeat domain-containing protein</fullName>
    </recommendedName>
</protein>
<evidence type="ECO:0000313" key="2">
    <source>
        <dbReference type="EMBL" id="EFM02939.1"/>
    </source>
</evidence>
<evidence type="ECO:0000313" key="3">
    <source>
        <dbReference type="Proteomes" id="UP000004394"/>
    </source>
</evidence>
<feature type="signal peptide" evidence="1">
    <location>
        <begin position="1"/>
        <end position="23"/>
    </location>
</feature>
<reference evidence="2" key="1">
    <citation type="submission" date="2010-07" db="EMBL/GenBank/DDBJ databases">
        <authorList>
            <person name="Muzny D."/>
            <person name="Qin X."/>
            <person name="Deng J."/>
            <person name="Jiang H."/>
            <person name="Liu Y."/>
            <person name="Qu J."/>
            <person name="Song X.-Z."/>
            <person name="Zhang L."/>
            <person name="Thornton R."/>
            <person name="Coyle M."/>
            <person name="Francisco L."/>
            <person name="Jackson L."/>
            <person name="Javaid M."/>
            <person name="Korchina V."/>
            <person name="Kovar C."/>
            <person name="Mata R."/>
            <person name="Mathew T."/>
            <person name="Ngo R."/>
            <person name="Nguyen L."/>
            <person name="Nguyen N."/>
            <person name="Okwuonu G."/>
            <person name="Ongeri F."/>
            <person name="Pham C."/>
            <person name="Simmons D."/>
            <person name="Wilczek-Boney K."/>
            <person name="Hale W."/>
            <person name="Jakkamsetti A."/>
            <person name="Pham P."/>
            <person name="Ruth R."/>
            <person name="San Lucas F."/>
            <person name="Warren J."/>
            <person name="Zhang J."/>
            <person name="Zhao Z."/>
            <person name="Zhou C."/>
            <person name="Zhu D."/>
            <person name="Lee S."/>
            <person name="Bess C."/>
            <person name="Blankenburg K."/>
            <person name="Forbes L."/>
            <person name="Fu Q."/>
            <person name="Gubbala S."/>
            <person name="Hirani K."/>
            <person name="Jayaseelan J.C."/>
            <person name="Lara F."/>
            <person name="Munidasa M."/>
            <person name="Palculict T."/>
            <person name="Patil S."/>
            <person name="Pu L.-L."/>
            <person name="Saada N."/>
            <person name="Tang L."/>
            <person name="Weissenberger G."/>
            <person name="Zhu Y."/>
            <person name="Hemphill L."/>
            <person name="Shang Y."/>
            <person name="Youmans B."/>
            <person name="Ayvaz T."/>
            <person name="Ross M."/>
            <person name="Santibanez J."/>
            <person name="Aqrawi P."/>
            <person name="Gross S."/>
            <person name="Joshi V."/>
            <person name="Fowler G."/>
            <person name="Nazareth L."/>
            <person name="Reid J."/>
            <person name="Worley K."/>
            <person name="Petrosino J."/>
            <person name="Highlander S."/>
            <person name="Gibbs R."/>
        </authorList>
    </citation>
    <scope>NUCLEOTIDE SEQUENCE [LARGE SCALE GENOMIC DNA]</scope>
    <source>
        <strain evidence="2">DSM 16973</strain>
    </source>
</reference>
<dbReference type="EMBL" id="AEEI01000004">
    <property type="protein sequence ID" value="EFM02939.1"/>
    <property type="molecule type" value="Genomic_DNA"/>
</dbReference>
<keyword evidence="3" id="KW-1185">Reference proteome</keyword>
<feature type="chain" id="PRO_5003138138" description="Leucine-rich repeat domain-containing protein" evidence="1">
    <location>
        <begin position="24"/>
        <end position="867"/>
    </location>
</feature>
<dbReference type="eggNOG" id="COG5492">
    <property type="taxonomic scope" value="Bacteria"/>
</dbReference>
<comment type="caution">
    <text evidence="2">The sequence shown here is derived from an EMBL/GenBank/DDBJ whole genome shotgun (WGS) entry which is preliminary data.</text>
</comment>
<dbReference type="Gene3D" id="3.80.10.10">
    <property type="entry name" value="Ribonuclease Inhibitor"/>
    <property type="match status" value="5"/>
</dbReference>
<dbReference type="PANTHER" id="PTHR45661">
    <property type="entry name" value="SURFACE ANTIGEN"/>
    <property type="match status" value="1"/>
</dbReference>
<keyword evidence="1" id="KW-0732">Signal</keyword>
<dbReference type="HOGENOM" id="CLU_016302_0_0_10"/>
<dbReference type="BioCyc" id="PMAR862515-HMP:GMOO-86-MONOMER"/>
<evidence type="ECO:0008006" key="4">
    <source>
        <dbReference type="Google" id="ProtNLM"/>
    </source>
</evidence>
<dbReference type="SUPFAM" id="SSF52058">
    <property type="entry name" value="L domain-like"/>
    <property type="match status" value="2"/>
</dbReference>
<dbReference type="InterPro" id="IPR053139">
    <property type="entry name" value="Surface_bspA-like"/>
</dbReference>
<dbReference type="PANTHER" id="PTHR45661:SF3">
    <property type="entry name" value="IG-LIKE DOMAIN-CONTAINING PROTEIN"/>
    <property type="match status" value="1"/>
</dbReference>
<dbReference type="AlphaFoldDB" id="E0NPI0"/>
<evidence type="ECO:0000256" key="1">
    <source>
        <dbReference type="SAM" id="SignalP"/>
    </source>
</evidence>
<accession>E0NPI0</accession>
<dbReference type="Pfam" id="PF13306">
    <property type="entry name" value="LRR_5"/>
    <property type="match status" value="2"/>
</dbReference>
<dbReference type="Proteomes" id="UP000004394">
    <property type="component" value="Unassembled WGS sequence"/>
</dbReference>
<dbReference type="STRING" id="862515.HMPREF0658_0081"/>
<gene>
    <name evidence="2" type="ORF">HMPREF0658_0081</name>
</gene>
<dbReference type="InterPro" id="IPR032675">
    <property type="entry name" value="LRR_dom_sf"/>
</dbReference>
<dbReference type="InterPro" id="IPR026906">
    <property type="entry name" value="LRR_5"/>
</dbReference>
<proteinExistence type="predicted"/>
<name>E0NPI0_9BACT</name>
<sequence length="867" mass="96133">MNMMKRLLFLSTLLIAFCFHVQAWDSGANRENKGKQSNWKWRIYTPNWGGSPPWGASQIHYVYDAGGGRSLYGNVDLPMDLWDIVVVDALGRSQYAWRGYPYTHLGGGLFKDTGITGITGMNYTYTNPVTGQTWQPFNIQFIGERCFQNSAIQGEVLNYTPPSVNDIRSYAFAQCRSLSGNLVTPQNVTVIHDGTYQDCTGITGNCHVQDVVTAIGGEAFARNENMAGWLHLSNNLQSIGAKAFNSCRKLTGNLYVPNSVNSMGIAVFENCTNLNGWLDYADNMTTVPDYTFHNCNNLHGSIVLPPKVATVGHYAFQSDYNFDGQLYLQGNVWFIGAHAFEHCHRLNGNLDLHTVTRLSEYSFNDCPGFNGQLILSGSLENVPTFCFNNCYHLSGTLNIPRADFIGANAFQNCSGFTALSLPNTLQHIDNDAFHGCFNMRGDLHIPASVWIGDRAFRDCRGFNGRLYLPNNLTDIRYAAFWECNNLSGDLVFPASLQKIGQEAFVNCYHLTGNVRIPAAVREIGYHTFWQCMDLESFTFDSGSQLTTIGEGAWANCYSLKYIDMLGCQPLTASVISRNVTGSPFTLAYPYTLVYLPNGTNKSKIRQGDVNFVVDGQCDNFVVYDTHEKYKGNRGCDYEIKHQFTATKANYTRTFSGADAATLFLPYPTTLPTGMVAYELKRMKRANGESYFVFAPLPTSATLDANKPYVVRVTDGGSHNLPEMHNVVVPVTPALSATGVISPLDTDWMINGTTQFIPNTTAAGMKAYNLNVGNTWLPVTTANPNGYIHSFRAFLTSPTGKAAAKSFIMVLEEGPVVTDINSVRKGEADVRNGRYPFYSLDGKNLGRDYNRLPSGNIYIVNGKKFYKN</sequence>
<organism evidence="2 3">
    <name type="scientific">Hoylesella marshii DSM 16973 = JCM 13450</name>
    <dbReference type="NCBI Taxonomy" id="862515"/>
    <lineage>
        <taxon>Bacteria</taxon>
        <taxon>Pseudomonadati</taxon>
        <taxon>Bacteroidota</taxon>
        <taxon>Bacteroidia</taxon>
        <taxon>Bacteroidales</taxon>
        <taxon>Prevotellaceae</taxon>
        <taxon>Hoylesella</taxon>
    </lineage>
</organism>